<dbReference type="Proteomes" id="UP001500280">
    <property type="component" value="Unassembled WGS sequence"/>
</dbReference>
<keyword evidence="1" id="KW-0812">Transmembrane</keyword>
<feature type="transmembrane region" description="Helical" evidence="1">
    <location>
        <begin position="124"/>
        <end position="146"/>
    </location>
</feature>
<evidence type="ECO:0000313" key="2">
    <source>
        <dbReference type="EMBL" id="GAA1689898.1"/>
    </source>
</evidence>
<proteinExistence type="predicted"/>
<evidence type="ECO:0000313" key="3">
    <source>
        <dbReference type="Proteomes" id="UP001500280"/>
    </source>
</evidence>
<feature type="transmembrane region" description="Helical" evidence="1">
    <location>
        <begin position="198"/>
        <end position="222"/>
    </location>
</feature>
<keyword evidence="1" id="KW-1133">Transmembrane helix</keyword>
<dbReference type="RefSeq" id="WP_344153546.1">
    <property type="nucleotide sequence ID" value="NZ_BAAANF010000013.1"/>
</dbReference>
<gene>
    <name evidence="2" type="ORF">GCM10009745_38950</name>
</gene>
<keyword evidence="1" id="KW-0472">Membrane</keyword>
<dbReference type="EMBL" id="BAAANF010000013">
    <property type="protein sequence ID" value="GAA1689898.1"/>
    <property type="molecule type" value="Genomic_DNA"/>
</dbReference>
<accession>A0ABP4TL01</accession>
<keyword evidence="3" id="KW-1185">Reference proteome</keyword>
<evidence type="ECO:0008006" key="4">
    <source>
        <dbReference type="Google" id="ProtNLM"/>
    </source>
</evidence>
<evidence type="ECO:0000256" key="1">
    <source>
        <dbReference type="SAM" id="Phobius"/>
    </source>
</evidence>
<sequence length="223" mass="22988">MGVVERAAIVEGHDEVVSAWKEIVWQASSMGLADRIVIGVKLRARAEALANWEGLARDAGDLATDARAFAAAVKAQNPLTTVLAVVGFAGGVLGFFGLWSFQALRKAWAPAAEAAEAGMAQTEAALIGFLTLASGGVIVAVIRAAVEAARAAMEALESFSARSHPSAVLLREVRPAEERLFAVFQKRVPEPPISAGPLIALGAAGLLVGIIFAALIGVGVAAR</sequence>
<name>A0ABP4TL01_9ACTN</name>
<organism evidence="2 3">
    <name type="scientific">Kribbella yunnanensis</name>
    <dbReference type="NCBI Taxonomy" id="190194"/>
    <lineage>
        <taxon>Bacteria</taxon>
        <taxon>Bacillati</taxon>
        <taxon>Actinomycetota</taxon>
        <taxon>Actinomycetes</taxon>
        <taxon>Propionibacteriales</taxon>
        <taxon>Kribbellaceae</taxon>
        <taxon>Kribbella</taxon>
    </lineage>
</organism>
<protein>
    <recommendedName>
        <fullName evidence="4">Type II secretion system protein GspF domain-containing protein</fullName>
    </recommendedName>
</protein>
<reference evidence="3" key="1">
    <citation type="journal article" date="2019" name="Int. J. Syst. Evol. Microbiol.">
        <title>The Global Catalogue of Microorganisms (GCM) 10K type strain sequencing project: providing services to taxonomists for standard genome sequencing and annotation.</title>
        <authorList>
            <consortium name="The Broad Institute Genomics Platform"/>
            <consortium name="The Broad Institute Genome Sequencing Center for Infectious Disease"/>
            <person name="Wu L."/>
            <person name="Ma J."/>
        </authorList>
    </citation>
    <scope>NUCLEOTIDE SEQUENCE [LARGE SCALE GENOMIC DNA]</scope>
    <source>
        <strain evidence="3">JCM 14307</strain>
    </source>
</reference>
<comment type="caution">
    <text evidence="2">The sequence shown here is derived from an EMBL/GenBank/DDBJ whole genome shotgun (WGS) entry which is preliminary data.</text>
</comment>
<feature type="transmembrane region" description="Helical" evidence="1">
    <location>
        <begin position="82"/>
        <end position="104"/>
    </location>
</feature>